<name>A0A9P2W349_BARTA</name>
<gene>
    <name evidence="1" type="ORF">ME9_00526</name>
</gene>
<reference evidence="1 2" key="1">
    <citation type="submission" date="2012-03" db="EMBL/GenBank/DDBJ databases">
        <title>The Genome Sequence of Bartonella taylorii 8TBB.</title>
        <authorList>
            <consortium name="The Broad Institute Genome Sequencing Platform"/>
            <consortium name="The Broad Institute Genome Sequencing Center for Infectious Disease"/>
            <person name="Feldgarden M."/>
            <person name="Kirby J."/>
            <person name="Kosoy M."/>
            <person name="Birtles R."/>
            <person name="Probert W.S."/>
            <person name="Chiaraviglio L."/>
            <person name="Young S.K."/>
            <person name="Zeng Q."/>
            <person name="Gargeya S."/>
            <person name="Fitzgerald M."/>
            <person name="Haas B."/>
            <person name="Abouelleil A."/>
            <person name="Alvarado L."/>
            <person name="Arachchi H.M."/>
            <person name="Berlin A."/>
            <person name="Chapman S.B."/>
            <person name="Gearin G."/>
            <person name="Goldberg J."/>
            <person name="Griggs A."/>
            <person name="Gujja S."/>
            <person name="Hansen M."/>
            <person name="Heiman D."/>
            <person name="Howarth C."/>
            <person name="Larimer J."/>
            <person name="Lui A."/>
            <person name="MacDonald P.J.P."/>
            <person name="McCowen C."/>
            <person name="Montmayeur A."/>
            <person name="Murphy C."/>
            <person name="Neiman D."/>
            <person name="Pearson M."/>
            <person name="Priest M."/>
            <person name="Roberts A."/>
            <person name="Saif S."/>
            <person name="Shea T."/>
            <person name="Sisk P."/>
            <person name="Stolte C."/>
            <person name="Sykes S."/>
            <person name="Wortman J."/>
            <person name="Nusbaum C."/>
            <person name="Birren B."/>
        </authorList>
    </citation>
    <scope>NUCLEOTIDE SEQUENCE [LARGE SCALE GENOMIC DNA]</scope>
    <source>
        <strain evidence="1 2">8TBB</strain>
    </source>
</reference>
<accession>A0A9P2W349</accession>
<dbReference type="EMBL" id="AIMD01000020">
    <property type="protein sequence ID" value="EJF96377.1"/>
    <property type="molecule type" value="Genomic_DNA"/>
</dbReference>
<evidence type="ECO:0000313" key="1">
    <source>
        <dbReference type="EMBL" id="EJF96377.1"/>
    </source>
</evidence>
<sequence>MKKILSQGLLAIHILAYCSSAFAGIGERR</sequence>
<proteinExistence type="predicted"/>
<dbReference type="AlphaFoldDB" id="A0A9P2W349"/>
<evidence type="ECO:0000313" key="2">
    <source>
        <dbReference type="Proteomes" id="UP000002648"/>
    </source>
</evidence>
<keyword evidence="2" id="KW-1185">Reference proteome</keyword>
<protein>
    <submittedName>
        <fullName evidence="1">Uncharacterized protein</fullName>
    </submittedName>
</protein>
<dbReference type="Proteomes" id="UP000002648">
    <property type="component" value="Unassembled WGS sequence"/>
</dbReference>
<comment type="caution">
    <text evidence="1">The sequence shown here is derived from an EMBL/GenBank/DDBJ whole genome shotgun (WGS) entry which is preliminary data.</text>
</comment>
<organism evidence="1 2">
    <name type="scientific">Bartonella taylorii 8TBB</name>
    <dbReference type="NCBI Taxonomy" id="1094560"/>
    <lineage>
        <taxon>Bacteria</taxon>
        <taxon>Pseudomonadati</taxon>
        <taxon>Pseudomonadota</taxon>
        <taxon>Alphaproteobacteria</taxon>
        <taxon>Hyphomicrobiales</taxon>
        <taxon>Bartonellaceae</taxon>
        <taxon>Bartonella</taxon>
    </lineage>
</organism>